<name>A0A511ZCT3_9BACL</name>
<dbReference type="EMBL" id="BJYL01000079">
    <property type="protein sequence ID" value="GEN85259.1"/>
    <property type="molecule type" value="Genomic_DNA"/>
</dbReference>
<keyword evidence="1" id="KW-0812">Transmembrane</keyword>
<keyword evidence="3" id="KW-1185">Reference proteome</keyword>
<evidence type="ECO:0000313" key="2">
    <source>
        <dbReference type="EMBL" id="GEN85259.1"/>
    </source>
</evidence>
<feature type="transmembrane region" description="Helical" evidence="1">
    <location>
        <begin position="29"/>
        <end position="47"/>
    </location>
</feature>
<evidence type="ECO:0000313" key="3">
    <source>
        <dbReference type="Proteomes" id="UP000321901"/>
    </source>
</evidence>
<keyword evidence="1" id="KW-0472">Membrane</keyword>
<organism evidence="2 3">
    <name type="scientific">Sporosarcina luteola</name>
    <dbReference type="NCBI Taxonomy" id="582850"/>
    <lineage>
        <taxon>Bacteria</taxon>
        <taxon>Bacillati</taxon>
        <taxon>Bacillota</taxon>
        <taxon>Bacilli</taxon>
        <taxon>Bacillales</taxon>
        <taxon>Caryophanaceae</taxon>
        <taxon>Sporosarcina</taxon>
    </lineage>
</organism>
<accession>A0A511ZCT3</accession>
<reference evidence="2 3" key="1">
    <citation type="submission" date="2019-07" db="EMBL/GenBank/DDBJ databases">
        <title>Whole genome shotgun sequence of Sporosarcina luteola NBRC 105378.</title>
        <authorList>
            <person name="Hosoyama A."/>
            <person name="Uohara A."/>
            <person name="Ohji S."/>
            <person name="Ichikawa N."/>
        </authorList>
    </citation>
    <scope>NUCLEOTIDE SEQUENCE [LARGE SCALE GENOMIC DNA]</scope>
    <source>
        <strain evidence="2 3">NBRC 105378</strain>
    </source>
</reference>
<dbReference type="Proteomes" id="UP000321901">
    <property type="component" value="Unassembled WGS sequence"/>
</dbReference>
<proteinExistence type="predicted"/>
<evidence type="ECO:0000256" key="1">
    <source>
        <dbReference type="SAM" id="Phobius"/>
    </source>
</evidence>
<comment type="caution">
    <text evidence="2">The sequence shown here is derived from an EMBL/GenBank/DDBJ whole genome shotgun (WGS) entry which is preliminary data.</text>
</comment>
<sequence length="58" mass="6721">MALLSQHYMLAFVYGAARLLPFISNGTTIIFFAYILMLLTFSVGFFINKKTRLRLERT</sequence>
<gene>
    <name evidence="2" type="ORF">SLU01_35710</name>
</gene>
<keyword evidence="1" id="KW-1133">Transmembrane helix</keyword>
<protein>
    <submittedName>
        <fullName evidence="2">Uncharacterized protein</fullName>
    </submittedName>
</protein>
<dbReference type="AlphaFoldDB" id="A0A511ZCT3"/>